<dbReference type="InterPro" id="IPR018289">
    <property type="entry name" value="MULE_transposase_dom"/>
</dbReference>
<protein>
    <recommendedName>
        <fullName evidence="7">MULE transposase domain-containing protein</fullName>
    </recommendedName>
</protein>
<feature type="domain" description="MULE transposase" evidence="3">
    <location>
        <begin position="511"/>
        <end position="587"/>
    </location>
</feature>
<evidence type="ECO:0000259" key="4">
    <source>
        <dbReference type="Pfam" id="PF26130"/>
    </source>
</evidence>
<feature type="compositionally biased region" description="Polar residues" evidence="1">
    <location>
        <begin position="741"/>
        <end position="757"/>
    </location>
</feature>
<accession>A0AAQ3RID0</accession>
<dbReference type="Pfam" id="PF03108">
    <property type="entry name" value="DBD_Tnp_Mut"/>
    <property type="match status" value="1"/>
</dbReference>
<dbReference type="GO" id="GO:0008270">
    <property type="term" value="F:zinc ion binding"/>
    <property type="evidence" value="ECO:0007669"/>
    <property type="project" value="InterPro"/>
</dbReference>
<sequence>MELCVFFFTWTVFIKRSGDVAFGIEIGIGDFLNSLRDEAEEDHRVHCGTRGRESRPLLTRIEERIKIMVHHSGHFVNDDNVELIFDGEIVEWSCDADLLSYFGIVALVKELGHMDIKELWYSLGGQSMHRYRLELLTDDKVDDEGDVATQVEGEGDAHEGDEDTEVYSEGKGDAQEGHAQEGHGVDAEVHQVEDGEVHHVEQPEVHEVDYFEVKDLGEDDEEEDSEGEDVHEQESEEEELHDEEVHVSDESLIDVSVHCEVDIRTSKGNVREEHSSPLLESSQSTENEKNMHDIRGLSDDEWLSEELISGSESEEDDGSNKAYKWEVGTYFVEKNEFTDVIWTYALSNGRNLKFIKNDKKRISVKCMGGKGKCKWYAYCAFRSDVNAWQLRKVFDTHSCSRDFNVKLMTSKWLSQRMEKTVRENLTMKVMDIRDKVNRKWNARAMAKDNVEGSFNEKFRRLYDYGHELLKTNPGTTVQIKVDNINGEVIFQRFYACLKALKDSFVCCRPIIGLDGCFLKGKYGGELLTAVGRDGNEQMLSIAYAVVEVENKDNWTWFLELLIEDLGGKDVCAGITFISDQQKAFNSVLVNSRSKPIISVLEDIRVYIMKIWAANRTKMTSYQALVCPKVWNRFQKESWLAMKFLNINAEDYIAHWFRKSTYEETYNTIINPINGQHLWEVTPYSDILPPKKKTMPGRPKKKRRLEEWELKKNDSELRKGGQSKRCAICKELGHNKKGCPQRPTTQSVAAQTEVTQAPPTDVPIT</sequence>
<feature type="compositionally biased region" description="Basic and acidic residues" evidence="1">
    <location>
        <begin position="168"/>
        <end position="183"/>
    </location>
</feature>
<dbReference type="InterPro" id="IPR036875">
    <property type="entry name" value="Znf_CCHC_sf"/>
</dbReference>
<dbReference type="Pfam" id="PF26130">
    <property type="entry name" value="PB1-like"/>
    <property type="match status" value="1"/>
</dbReference>
<feature type="region of interest" description="Disordered" evidence="1">
    <location>
        <begin position="266"/>
        <end position="296"/>
    </location>
</feature>
<dbReference type="SUPFAM" id="SSF57756">
    <property type="entry name" value="Retrovirus zinc finger-like domains"/>
    <property type="match status" value="1"/>
</dbReference>
<evidence type="ECO:0008006" key="7">
    <source>
        <dbReference type="Google" id="ProtNLM"/>
    </source>
</evidence>
<dbReference type="EMBL" id="CP144691">
    <property type="protein sequence ID" value="WVY93807.1"/>
    <property type="molecule type" value="Genomic_DNA"/>
</dbReference>
<dbReference type="InterPro" id="IPR058594">
    <property type="entry name" value="PB1-like_dom_pln"/>
</dbReference>
<dbReference type="Proteomes" id="UP001374535">
    <property type="component" value="Chromosome 10"/>
</dbReference>
<gene>
    <name evidence="5" type="ORF">V8G54_032895</name>
</gene>
<proteinExistence type="predicted"/>
<feature type="domain" description="PB1-like" evidence="4">
    <location>
        <begin position="62"/>
        <end position="140"/>
    </location>
</feature>
<name>A0AAQ3RID0_VIGMU</name>
<dbReference type="GO" id="GO:0003676">
    <property type="term" value="F:nucleic acid binding"/>
    <property type="evidence" value="ECO:0007669"/>
    <property type="project" value="InterPro"/>
</dbReference>
<dbReference type="PANTHER" id="PTHR31973:SF187">
    <property type="entry name" value="MUTATOR TRANSPOSASE MUDRA PROTEIN"/>
    <property type="match status" value="1"/>
</dbReference>
<keyword evidence="6" id="KW-1185">Reference proteome</keyword>
<dbReference type="Pfam" id="PF10551">
    <property type="entry name" value="MULE"/>
    <property type="match status" value="1"/>
</dbReference>
<feature type="domain" description="Transposase MuDR plant" evidence="2">
    <location>
        <begin position="324"/>
        <end position="380"/>
    </location>
</feature>
<feature type="compositionally biased region" description="Basic and acidic residues" evidence="1">
    <location>
        <begin position="266"/>
        <end position="275"/>
    </location>
</feature>
<dbReference type="AlphaFoldDB" id="A0AAQ3RID0"/>
<evidence type="ECO:0000259" key="2">
    <source>
        <dbReference type="Pfam" id="PF03108"/>
    </source>
</evidence>
<feature type="region of interest" description="Disordered" evidence="1">
    <location>
        <begin position="734"/>
        <end position="764"/>
    </location>
</feature>
<feature type="compositionally biased region" description="Acidic residues" evidence="1">
    <location>
        <begin position="218"/>
        <end position="227"/>
    </location>
</feature>
<dbReference type="InterPro" id="IPR004332">
    <property type="entry name" value="Transposase_MuDR"/>
</dbReference>
<evidence type="ECO:0000313" key="6">
    <source>
        <dbReference type="Proteomes" id="UP001374535"/>
    </source>
</evidence>
<evidence type="ECO:0000259" key="3">
    <source>
        <dbReference type="Pfam" id="PF10551"/>
    </source>
</evidence>
<reference evidence="5 6" key="1">
    <citation type="journal article" date="2023" name="Life. Sci Alliance">
        <title>Evolutionary insights into 3D genome organization and epigenetic landscape of Vigna mungo.</title>
        <authorList>
            <person name="Junaid A."/>
            <person name="Singh B."/>
            <person name="Bhatia S."/>
        </authorList>
    </citation>
    <scope>NUCLEOTIDE SEQUENCE [LARGE SCALE GENOMIC DNA]</scope>
    <source>
        <strain evidence="5">Urdbean</strain>
    </source>
</reference>
<organism evidence="5 6">
    <name type="scientific">Vigna mungo</name>
    <name type="common">Black gram</name>
    <name type="synonym">Phaseolus mungo</name>
    <dbReference type="NCBI Taxonomy" id="3915"/>
    <lineage>
        <taxon>Eukaryota</taxon>
        <taxon>Viridiplantae</taxon>
        <taxon>Streptophyta</taxon>
        <taxon>Embryophyta</taxon>
        <taxon>Tracheophyta</taxon>
        <taxon>Spermatophyta</taxon>
        <taxon>Magnoliopsida</taxon>
        <taxon>eudicotyledons</taxon>
        <taxon>Gunneridae</taxon>
        <taxon>Pentapetalae</taxon>
        <taxon>rosids</taxon>
        <taxon>fabids</taxon>
        <taxon>Fabales</taxon>
        <taxon>Fabaceae</taxon>
        <taxon>Papilionoideae</taxon>
        <taxon>50 kb inversion clade</taxon>
        <taxon>NPAAA clade</taxon>
        <taxon>indigoferoid/millettioid clade</taxon>
        <taxon>Phaseoleae</taxon>
        <taxon>Vigna</taxon>
    </lineage>
</organism>
<evidence type="ECO:0000313" key="5">
    <source>
        <dbReference type="EMBL" id="WVY93807.1"/>
    </source>
</evidence>
<evidence type="ECO:0000256" key="1">
    <source>
        <dbReference type="SAM" id="MobiDB-lite"/>
    </source>
</evidence>
<feature type="compositionally biased region" description="Basic and acidic residues" evidence="1">
    <location>
        <begin position="286"/>
        <end position="296"/>
    </location>
</feature>
<feature type="region of interest" description="Disordered" evidence="1">
    <location>
        <begin position="218"/>
        <end position="253"/>
    </location>
</feature>
<feature type="region of interest" description="Disordered" evidence="1">
    <location>
        <begin position="150"/>
        <end position="183"/>
    </location>
</feature>
<dbReference type="PANTHER" id="PTHR31973">
    <property type="entry name" value="POLYPROTEIN, PUTATIVE-RELATED"/>
    <property type="match status" value="1"/>
</dbReference>